<dbReference type="EMBL" id="LAZR01028462">
    <property type="protein sequence ID" value="KKL62527.1"/>
    <property type="molecule type" value="Genomic_DNA"/>
</dbReference>
<gene>
    <name evidence="1" type="ORF">LCGC14_2184350</name>
</gene>
<organism evidence="1">
    <name type="scientific">marine sediment metagenome</name>
    <dbReference type="NCBI Taxonomy" id="412755"/>
    <lineage>
        <taxon>unclassified sequences</taxon>
        <taxon>metagenomes</taxon>
        <taxon>ecological metagenomes</taxon>
    </lineage>
</organism>
<name>A0A0F9GH55_9ZZZZ</name>
<sequence>MIKPAWKATWANFVGKGSKGSQNLIESAVEYQVVGQDVRAGELADLVNDAANSVDIESHVYSYEAKRASIVKKALRGGLRIAARAYQAGDDFFKLYAWLNERA</sequence>
<evidence type="ECO:0000313" key="1">
    <source>
        <dbReference type="EMBL" id="KKL62527.1"/>
    </source>
</evidence>
<accession>A0A0F9GH55</accession>
<protein>
    <submittedName>
        <fullName evidence="1">Uncharacterized protein</fullName>
    </submittedName>
</protein>
<proteinExistence type="predicted"/>
<dbReference type="AlphaFoldDB" id="A0A0F9GH55"/>
<feature type="non-terminal residue" evidence="1">
    <location>
        <position position="103"/>
    </location>
</feature>
<comment type="caution">
    <text evidence="1">The sequence shown here is derived from an EMBL/GenBank/DDBJ whole genome shotgun (WGS) entry which is preliminary data.</text>
</comment>
<reference evidence="1" key="1">
    <citation type="journal article" date="2015" name="Nature">
        <title>Complex archaea that bridge the gap between prokaryotes and eukaryotes.</title>
        <authorList>
            <person name="Spang A."/>
            <person name="Saw J.H."/>
            <person name="Jorgensen S.L."/>
            <person name="Zaremba-Niedzwiedzka K."/>
            <person name="Martijn J."/>
            <person name="Lind A.E."/>
            <person name="van Eijk R."/>
            <person name="Schleper C."/>
            <person name="Guy L."/>
            <person name="Ettema T.J."/>
        </authorList>
    </citation>
    <scope>NUCLEOTIDE SEQUENCE</scope>
</reference>